<dbReference type="PANTHER" id="PTHR12601">
    <property type="entry name" value="EUKARYOTIC TRANSLATION INITIATION FACTOR 3 SUBUNIT EIF-3"/>
    <property type="match status" value="1"/>
</dbReference>
<dbReference type="GO" id="GO:0005737">
    <property type="term" value="C:cytoplasm"/>
    <property type="evidence" value="ECO:0007669"/>
    <property type="project" value="TreeGrafter"/>
</dbReference>
<dbReference type="PROSITE" id="PS51823">
    <property type="entry name" value="CLU"/>
    <property type="match status" value="1"/>
</dbReference>
<dbReference type="InterPro" id="IPR013320">
    <property type="entry name" value="ConA-like_dom_sf"/>
</dbReference>
<dbReference type="Pfam" id="PF13236">
    <property type="entry name" value="CLU"/>
    <property type="match status" value="1"/>
</dbReference>
<dbReference type="InterPro" id="IPR032675">
    <property type="entry name" value="LRR_dom_sf"/>
</dbReference>
<dbReference type="Pfam" id="PF25372">
    <property type="entry name" value="DUF7885"/>
    <property type="match status" value="2"/>
</dbReference>
<dbReference type="SUPFAM" id="SSF49899">
    <property type="entry name" value="Concanavalin A-like lectins/glucanases"/>
    <property type="match status" value="1"/>
</dbReference>
<dbReference type="InterPro" id="IPR057207">
    <property type="entry name" value="FBXL15_LRR"/>
</dbReference>
<feature type="compositionally biased region" description="Polar residues" evidence="2">
    <location>
        <begin position="191"/>
        <end position="202"/>
    </location>
</feature>
<dbReference type="Proteomes" id="UP001162640">
    <property type="component" value="Unassembled WGS sequence"/>
</dbReference>
<gene>
    <name evidence="4" type="ORF">TL16_g05251</name>
</gene>
<dbReference type="SMART" id="SM00367">
    <property type="entry name" value="LRR_CC"/>
    <property type="match status" value="10"/>
</dbReference>
<dbReference type="Gene3D" id="2.60.120.200">
    <property type="match status" value="1"/>
</dbReference>
<dbReference type="EMBL" id="BLQM01000151">
    <property type="protein sequence ID" value="GMH69810.1"/>
    <property type="molecule type" value="Genomic_DNA"/>
</dbReference>
<reference evidence="5" key="1">
    <citation type="journal article" date="2023" name="Commun. Biol.">
        <title>Genome analysis of Parmales, the sister group of diatoms, reveals the evolutionary specialization of diatoms from phago-mixotrophs to photoautotrophs.</title>
        <authorList>
            <person name="Ban H."/>
            <person name="Sato S."/>
            <person name="Yoshikawa S."/>
            <person name="Yamada K."/>
            <person name="Nakamura Y."/>
            <person name="Ichinomiya M."/>
            <person name="Sato N."/>
            <person name="Blanc-Mathieu R."/>
            <person name="Endo H."/>
            <person name="Kuwata A."/>
            <person name="Ogata H."/>
        </authorList>
    </citation>
    <scope>NUCLEOTIDE SEQUENCE [LARGE SCALE GENOMIC DNA]</scope>
</reference>
<evidence type="ECO:0000256" key="1">
    <source>
        <dbReference type="SAM" id="Coils"/>
    </source>
</evidence>
<feature type="compositionally biased region" description="Polar residues" evidence="2">
    <location>
        <begin position="224"/>
        <end position="233"/>
    </location>
</feature>
<feature type="compositionally biased region" description="Polar residues" evidence="2">
    <location>
        <begin position="241"/>
        <end position="265"/>
    </location>
</feature>
<dbReference type="InterPro" id="IPR033646">
    <property type="entry name" value="CLU-central"/>
</dbReference>
<protein>
    <recommendedName>
        <fullName evidence="3">Clu domain-containing protein</fullName>
    </recommendedName>
</protein>
<keyword evidence="1" id="KW-0175">Coiled coil</keyword>
<dbReference type="InterPro" id="IPR025697">
    <property type="entry name" value="CLU_dom"/>
</dbReference>
<proteinExistence type="predicted"/>
<organism evidence="4 5">
    <name type="scientific">Triparma laevis f. inornata</name>
    <dbReference type="NCBI Taxonomy" id="1714386"/>
    <lineage>
        <taxon>Eukaryota</taxon>
        <taxon>Sar</taxon>
        <taxon>Stramenopiles</taxon>
        <taxon>Ochrophyta</taxon>
        <taxon>Bolidophyceae</taxon>
        <taxon>Parmales</taxon>
        <taxon>Triparmaceae</taxon>
        <taxon>Triparma</taxon>
    </lineage>
</organism>
<sequence>MGSGQSALGTNQDADEKTLKESQINEQIGFYRNWSMEEVKYIMSKFSSSSELKELARNLSTTASKKESWEVNEVPKSVISTLFDLRVTWNEFYSLVYETEDFRIEQVGNKNRQIWHPSTGAYAMVKDEFAESALEEYLLGDDVRPNRADHDEDQYTSDEESDADDEESRSSGDGSGSESGSGSERDSEEGNNPQGGEQSEQGTPEKEVQSDEESAPETPRSETSDSMMNTLDTPTIGEPSTVDSLTVNDPENDNADQNSDGSSPDSKVDPDALPPPPTDSELLNSDDNESTHSNEIIPNLIPDSFNPELRSPIFFGYTTETLEDVSKFAKEKTQTKDSTEASTVERKIEQKKTDLQQYITDSSARKISRGKRIEHLKKVQQAAKVQREGEYIAMEKTMPPDQYKMLKRQFETDEEAAGRAAKAEMEELGKHNEDKDKEEDVKRRQIEQGLRESIENESNVLPAGAKLERTSRIDLKHCVTELDEASDFLDDKQQRLDGMQEELKDNEHDPTMRSMLIVIEGQVEEGERKVENALKRLEETELLLQRALRRKAKENLVLPLYSPLANSIIDGDFSVGLVHMIVALAIVCSDQATEKLHFLVDLFDINSDEFLASEEMSCMISSCVKVLEAVGFGDRKVDDDEVHSIVLRAFYSMGVDQHKGMTMYEAQTYAMNFVSTSAFLTTLFNAQWKYGEMSTYMRQVMTPARQYEVGLIAMPDLKYHVARDFLRYRPALDPIQKALVHERALAMGADDPMKPDYSKFLPKKKRNKASNVIPLEHGPTLTNLTDYRDATMMRAAKRLQNVYRGKLARQRAEDLAKKEAFYAARDIAVEGMKKKVGAEFEKRENEHGIAKMKWDASVRKKQIQLRAAGKNFDRDGVIGLLMDETIKSGQDEIEARFHELAVQRGFEEKKEIKPEEEKDLLSQITSLAVAKQKNVFAAMFKRDEMTIPKGDIVTPRAEDKEEQVKQTANTQIASLTAVRRAAMIRGVFSNDLYKMGEMFEETMLKFELGNPDPNVEALLNRLRAFDKVMTFLKVEDMLQELPAKRLLLKYVTSPFWKDDNQIYKDFEKHFRIIRNSNIIVDTLRDVANTDLETGIVASSYQEIVDIPDYLLQIMVSSRVQNGLREASDRLDKLSRSSEFKELGNDDKVALALERDDFDLKRRQTLVTQHSATMEKLIKRLTTAQIMLDEAARKRENMVRLGKKFKGGYIKQTIEPAHRLDWMERFLQARAAPEATPKQEESKYYELSALAHDFLATATKSAMIIIDEMAFPVHKKSIKPVDDRTVDGRAAQNGRGDVGLRYKYEANGIRFKIHVDDHGLFNGSDEAAAKAAGNDCLCALEYSKCHVEDVVVPFEATIDYSGFRVLAVAKLPVAKVEFNESGDVKRIRTELVLGSSDRGLTCISPTGTAKYLDLKMSQYAKELNLSRHFVKGENDMNAKEVYSSVDIRGFKGKEQNFYLLNFWRGMPSENPKFTPHLPSVPRGNSIFYRLLRPEFVKTHPTPLSPNANTRVTEDSKDWIKQLDDNETATQSLVLEVIPDFADELAIKHMNPDPNDGYGVDISADLHRNGINVRHMGAVRQRFWRKLRGTCSMIFHSRKVITNRDFSSQLQRGDKVKVLGEIYYISKDFDDDFNATTIYLDRNYEDDSKNFVEFFAGEVDEEDNSEQIRELILAEMVARTMKNLLRLYLRHAAMTMKISVANIQVTLMTEFLNIITGANLHSDRFWSEQLYMGIVNRFGSCAIAETERKTYRVDLKHMIVYIIKRFTDMFGIQLTNDAISQLYATPALFRFVPQDINKPGPRVKHNIADVEFADAVLLSYRADRTRSFDYQNLIVHHKPFVYWKLGERKGSRVAHNYGKVSARVRGSMPYSGYFSARCEFELEGPVKNDDLNRCVEFKAEQKCKIDTKYARELCPTDVFEHFSIEAWACCTGCEGTNRVVMMTGRASLLASREETWCFVIYEAGVEVVIEGPKVENDKFHHLVGTYDGTLASFYIDGTLVRQLELRPEVTMRTTAVHMERQEALKDLLEREKDVRDTCKAKSEEQAGKFLITKEGRNLIRQNAIKLVEHSEFRVKMDKKAAEKGMVRLSKKDAQAQAVKEYKEELYMKNVQSASEEYRKLKEELEDQNTKDDEYARELLSKAMCVGSSVSSRRSKDGRNFFEGFLCHIAAYTRCLSSDYVREHCHAATQSRQPQADRLYSLAAVKFQRALKLAPDDPVVLKKYAQNLCNYLSFDEADRSGDRKSKRKVKKAIKEFTKYHNCDGLAEILRRLPSDPEYADLACECYTNILQFSPNYFKFDSYFTLKELSVVPFKFSLTDVGSDRLKVSIAADMFRKVVGELSLATAYGEENLKWIQRLESDAAVVSVVIKAQSDADPRIVDLTLYHDCSDLTDGDLANIADAHRLALVVNIKGAKEITDKSLIASARCCSSLQALTIDGCEGVTGKALDGLKQFTPNLKLLSCQQCKFIDDSYLLPMLPFVPHLCVLNLNNCDLVTDNFLKVVGVHLRHLELLHLAFCTSLTDEGLYQFAVTVNTQTFTSLDLTCCRSITDDALVGIAEKCKALKYLNICGVNRCTEIGGKAITHNCWDLEYLNMEDLDLITDNVFHFDSVNDGRRAVDQNMLSKIIDLNVSECARLTDKGVGGISQRCANIEILNLSGCALLTDECCQSLVREPRTGMPRGEKLRKLKLGYCMQLTDRALEILSKRCVKLNTLDLSGLVHLTDPGIRKLVMHCKSIQNMCLSRCKRLTDKALCNLADYLWIEELDISNSSKFTDEGLDVLSMEFTGLIKLNISSCEKITNRGIVSLGRHCLGLKQLQAVDLKNVNRKSLEELDRDRQHCRVVMDQNEVLPEGGNKMH</sequence>
<feature type="compositionally biased region" description="Polar residues" evidence="2">
    <location>
        <begin position="281"/>
        <end position="296"/>
    </location>
</feature>
<comment type="caution">
    <text evidence="4">The sequence shown here is derived from an EMBL/GenBank/DDBJ whole genome shotgun (WGS) entry which is preliminary data.</text>
</comment>
<name>A0A9W7AH26_9STRA</name>
<evidence type="ECO:0000313" key="5">
    <source>
        <dbReference type="Proteomes" id="UP001162640"/>
    </source>
</evidence>
<dbReference type="InterPro" id="IPR027523">
    <property type="entry name" value="CLU_prot"/>
</dbReference>
<dbReference type="InterPro" id="IPR001611">
    <property type="entry name" value="Leu-rich_rpt"/>
</dbReference>
<dbReference type="Gene3D" id="1.10.238.10">
    <property type="entry name" value="EF-hand"/>
    <property type="match status" value="1"/>
</dbReference>
<feature type="coiled-coil region" evidence="1">
    <location>
        <begin position="2101"/>
        <end position="2135"/>
    </location>
</feature>
<dbReference type="Pfam" id="PF12807">
    <property type="entry name" value="eIF3_p135"/>
    <property type="match status" value="1"/>
</dbReference>
<dbReference type="PROSITE" id="PS50096">
    <property type="entry name" value="IQ"/>
    <property type="match status" value="1"/>
</dbReference>
<evidence type="ECO:0000256" key="2">
    <source>
        <dbReference type="SAM" id="MobiDB-lite"/>
    </source>
</evidence>
<dbReference type="InterPro" id="IPR006553">
    <property type="entry name" value="Leu-rich_rpt_Cys-con_subtyp"/>
</dbReference>
<dbReference type="PANTHER" id="PTHR12601:SF6">
    <property type="entry name" value="CLUSTERED MITOCHONDRIA PROTEIN HOMOLOG"/>
    <property type="match status" value="1"/>
</dbReference>
<evidence type="ECO:0000313" key="4">
    <source>
        <dbReference type="EMBL" id="GMH69810.1"/>
    </source>
</evidence>
<dbReference type="Pfam" id="PF13385">
    <property type="entry name" value="Laminin_G_3"/>
    <property type="match status" value="1"/>
</dbReference>
<accession>A0A9W7AH26</accession>
<dbReference type="SUPFAM" id="SSF52047">
    <property type="entry name" value="RNI-like"/>
    <property type="match status" value="2"/>
</dbReference>
<feature type="compositionally biased region" description="Basic and acidic residues" evidence="2">
    <location>
        <begin position="421"/>
        <end position="454"/>
    </location>
</feature>
<feature type="region of interest" description="Disordered" evidence="2">
    <location>
        <begin position="140"/>
        <end position="310"/>
    </location>
</feature>
<feature type="compositionally biased region" description="Acidic residues" evidence="2">
    <location>
        <begin position="151"/>
        <end position="167"/>
    </location>
</feature>
<feature type="domain" description="Clu" evidence="3">
    <location>
        <begin position="1189"/>
        <end position="1472"/>
    </location>
</feature>
<evidence type="ECO:0000259" key="3">
    <source>
        <dbReference type="PROSITE" id="PS51823"/>
    </source>
</evidence>
<feature type="region of interest" description="Disordered" evidence="2">
    <location>
        <begin position="417"/>
        <end position="457"/>
    </location>
</feature>
<dbReference type="Pfam" id="PF13516">
    <property type="entry name" value="LRR_6"/>
    <property type="match status" value="1"/>
</dbReference>
<dbReference type="Gene3D" id="3.80.10.10">
    <property type="entry name" value="Ribonuclease Inhibitor"/>
    <property type="match status" value="4"/>
</dbReference>
<feature type="coiled-coil region" evidence="1">
    <location>
        <begin position="482"/>
        <end position="554"/>
    </location>
</feature>
<feature type="compositionally biased region" description="Basic and acidic residues" evidence="2">
    <location>
        <begin position="141"/>
        <end position="150"/>
    </location>
</feature>